<proteinExistence type="predicted"/>
<feature type="compositionally biased region" description="Basic and acidic residues" evidence="1">
    <location>
        <begin position="201"/>
        <end position="214"/>
    </location>
</feature>
<dbReference type="Proteomes" id="UP001549184">
    <property type="component" value="Unassembled WGS sequence"/>
</dbReference>
<protein>
    <submittedName>
        <fullName evidence="3">Small-conductance mechanosensitive channel</fullName>
    </submittedName>
</protein>
<evidence type="ECO:0000256" key="1">
    <source>
        <dbReference type="SAM" id="MobiDB-lite"/>
    </source>
</evidence>
<feature type="domain" description="KfrA N-terminal DNA-binding" evidence="2">
    <location>
        <begin position="6"/>
        <end position="129"/>
    </location>
</feature>
<reference evidence="3 4" key="1">
    <citation type="submission" date="2024-06" db="EMBL/GenBank/DDBJ databases">
        <title>Sorghum-associated microbial communities from plants grown in Nebraska, USA.</title>
        <authorList>
            <person name="Schachtman D."/>
        </authorList>
    </citation>
    <scope>NUCLEOTIDE SEQUENCE [LARGE SCALE GENOMIC DNA]</scope>
    <source>
        <strain evidence="3 4">1073</strain>
    </source>
</reference>
<dbReference type="Pfam" id="PF11740">
    <property type="entry name" value="KfrA_N"/>
    <property type="match status" value="1"/>
</dbReference>
<comment type="caution">
    <text evidence="3">The sequence shown here is derived from an EMBL/GenBank/DDBJ whole genome shotgun (WGS) entry which is preliminary data.</text>
</comment>
<keyword evidence="4" id="KW-1185">Reference proteome</keyword>
<dbReference type="EMBL" id="JBEPMU010000001">
    <property type="protein sequence ID" value="MET3650657.1"/>
    <property type="molecule type" value="Genomic_DNA"/>
</dbReference>
<evidence type="ECO:0000313" key="4">
    <source>
        <dbReference type="Proteomes" id="UP001549184"/>
    </source>
</evidence>
<sequence length="305" mass="33829">MARGITQDQVNAAADAILASGENPTVEKVRTELGTGSPNTVTRMLDSWRGQLGARLTQLSTLPEVPDLVGQAMLALWRLATEHAERAIEGRFASERTSLEAARTQLAAERESWGARLTEAETNAAQAQAARELAEHVCATLDGQLQDSHALRADLLQQRDRLQDQRDLQSEQFQALQAQLDETRTALQTERERQEAHIRAVEDRSHREVDRARQDAGQWQQRYESAQRMHRDATAATESRCDSLGARVRELEQETARQAGQIVGLEKALSAAHVAAAKPKRQISPKTKSPTRSTPKKPSGRQARK</sequence>
<gene>
    <name evidence="3" type="ORF">ABIC75_000359</name>
</gene>
<dbReference type="RefSeq" id="WP_354012147.1">
    <property type="nucleotide sequence ID" value="NZ_JBEPMU010000001.1"/>
</dbReference>
<dbReference type="InterPro" id="IPR021104">
    <property type="entry name" value="KfrA_DNA-bd_N"/>
</dbReference>
<evidence type="ECO:0000313" key="3">
    <source>
        <dbReference type="EMBL" id="MET3650657.1"/>
    </source>
</evidence>
<evidence type="ECO:0000259" key="2">
    <source>
        <dbReference type="Pfam" id="PF11740"/>
    </source>
</evidence>
<feature type="compositionally biased region" description="Basic residues" evidence="1">
    <location>
        <begin position="294"/>
        <end position="305"/>
    </location>
</feature>
<feature type="compositionally biased region" description="Low complexity" evidence="1">
    <location>
        <begin position="284"/>
        <end position="293"/>
    </location>
</feature>
<name>A0ABV2JPY5_9GAMM</name>
<organism evidence="3 4">
    <name type="scientific">Dyella japonica</name>
    <dbReference type="NCBI Taxonomy" id="231455"/>
    <lineage>
        <taxon>Bacteria</taxon>
        <taxon>Pseudomonadati</taxon>
        <taxon>Pseudomonadota</taxon>
        <taxon>Gammaproteobacteria</taxon>
        <taxon>Lysobacterales</taxon>
        <taxon>Rhodanobacteraceae</taxon>
        <taxon>Dyella</taxon>
    </lineage>
</organism>
<feature type="region of interest" description="Disordered" evidence="1">
    <location>
        <begin position="272"/>
        <end position="305"/>
    </location>
</feature>
<feature type="region of interest" description="Disordered" evidence="1">
    <location>
        <begin position="201"/>
        <end position="220"/>
    </location>
</feature>
<accession>A0ABV2JPY5</accession>